<dbReference type="Pfam" id="PF01674">
    <property type="entry name" value="Lipase_2"/>
    <property type="match status" value="1"/>
</dbReference>
<dbReference type="PROSITE" id="PS51257">
    <property type="entry name" value="PROKAR_LIPOPROTEIN"/>
    <property type="match status" value="1"/>
</dbReference>
<dbReference type="GO" id="GO:0016042">
    <property type="term" value="P:lipid catabolic process"/>
    <property type="evidence" value="ECO:0007669"/>
    <property type="project" value="InterPro"/>
</dbReference>
<dbReference type="InterPro" id="IPR029058">
    <property type="entry name" value="AB_hydrolase_fold"/>
</dbReference>
<dbReference type="GO" id="GO:0004806">
    <property type="term" value="F:triacylglycerol lipase activity"/>
    <property type="evidence" value="ECO:0007669"/>
    <property type="project" value="UniProtKB-EC"/>
</dbReference>
<name>A0A6B8W309_9CORY</name>
<dbReference type="EMBL" id="CP046453">
    <property type="protein sequence ID" value="QGU05835.1"/>
    <property type="molecule type" value="Genomic_DNA"/>
</dbReference>
<dbReference type="KEGG" id="ccoe:CETAM_13050"/>
<keyword evidence="1" id="KW-0732">Signal</keyword>
<sequence length="303" mass="31779">MKSFRRTIGVLASVAAATIACSAIAAAAPALPDQSSLPPQPGIDPVFNDPGCVPSPAHPNPVVYFHGTGTQSNEFADSARFLRDQGFCLWTRHYGTDSDTIRNNVPGHNGLGPVDDAADELAAFVDEVLATTGAGQVDLVGYSLGGTLTKVYIQGRDGAGKVGRSISFGATYRGTDLVGVTHVAGSALNANRGSAEYLIGASTFDQFEGSEFIARVNDLPDTTPGIIYTAFYTPSETVATPYTTSMLQPVDGTSVANVDMEAACGRTFTHRDLPRSPETPHLVYWGLTRAAENTAATRQDCGS</sequence>
<feature type="chain" id="PRO_5039106515" evidence="1">
    <location>
        <begin position="28"/>
        <end position="303"/>
    </location>
</feature>
<reference evidence="2 3" key="1">
    <citation type="journal article" date="2021" name="Int. J. Syst. Evol. Microbiol.">
        <title>Classification of three corynebacterial strains isolated from a small paddock in North Rhine-Westphalia: proposal of &lt;i&gt;Corynebacterium kalinowskii&lt;/i&gt; sp. nov., &lt;i&gt;Corynebacterium comes&lt;/i&gt; sp. nov. and &lt;i&gt;Corynebacterium occultum&lt;/i&gt; sp. nov.</title>
        <authorList>
            <person name="Schaffert L."/>
            <person name="Ruwe M."/>
            <person name="Milse J."/>
            <person name="Hanuschka K."/>
            <person name="Ortseifen V."/>
            <person name="Droste J."/>
            <person name="Brandt D."/>
            <person name="Schl L."/>
            <person name="Kutter Y."/>
            <person name="Vinke S."/>
            <person name="Vieh P."/>
            <person name="Jacob L."/>
            <person name="L N.C."/>
            <person name="Schulte-Berndt E."/>
            <person name="Hain C."/>
            <person name="Linder M."/>
            <person name="Schmidt P."/>
            <person name="Wollenschl L."/>
            <person name="Luttermann T."/>
            <person name="Thieme E."/>
            <person name="Hassa J."/>
            <person name="Haak M."/>
            <person name="Wittchen M."/>
            <person name="Mentz A."/>
            <person name="Persicke M."/>
            <person name="Busche T."/>
            <person name="R C."/>
        </authorList>
    </citation>
    <scope>NUCLEOTIDE SEQUENCE [LARGE SCALE GENOMIC DNA]</scope>
    <source>
        <strain evidence="2 3">2019</strain>
    </source>
</reference>
<dbReference type="Proteomes" id="UP000425178">
    <property type="component" value="Chromosome"/>
</dbReference>
<accession>A0A6B8W309</accession>
<dbReference type="EC" id="3.1.1.3" evidence="2"/>
<keyword evidence="2" id="KW-0378">Hydrolase</keyword>
<evidence type="ECO:0000313" key="2">
    <source>
        <dbReference type="EMBL" id="QGU05835.1"/>
    </source>
</evidence>
<dbReference type="Gene3D" id="3.40.50.1820">
    <property type="entry name" value="alpha/beta hydrolase"/>
    <property type="match status" value="1"/>
</dbReference>
<dbReference type="InterPro" id="IPR002918">
    <property type="entry name" value="Lipase_EstA/Esterase_EstB"/>
</dbReference>
<proteinExistence type="predicted"/>
<protein>
    <submittedName>
        <fullName evidence="2">Lipase EstA</fullName>
        <ecNumber evidence="2">3.1.1.3</ecNumber>
    </submittedName>
</protein>
<evidence type="ECO:0000313" key="3">
    <source>
        <dbReference type="Proteomes" id="UP000425178"/>
    </source>
</evidence>
<organism evidence="2 3">
    <name type="scientific">Corynebacterium comes</name>
    <dbReference type="NCBI Taxonomy" id="2675218"/>
    <lineage>
        <taxon>Bacteria</taxon>
        <taxon>Bacillati</taxon>
        <taxon>Actinomycetota</taxon>
        <taxon>Actinomycetes</taxon>
        <taxon>Mycobacteriales</taxon>
        <taxon>Corynebacteriaceae</taxon>
        <taxon>Corynebacterium</taxon>
    </lineage>
</organism>
<feature type="signal peptide" evidence="1">
    <location>
        <begin position="1"/>
        <end position="27"/>
    </location>
</feature>
<evidence type="ECO:0000256" key="1">
    <source>
        <dbReference type="SAM" id="SignalP"/>
    </source>
</evidence>
<dbReference type="RefSeq" id="WP_197085754.1">
    <property type="nucleotide sequence ID" value="NZ_CP046453.1"/>
</dbReference>
<dbReference type="SUPFAM" id="SSF53474">
    <property type="entry name" value="alpha/beta-Hydrolases"/>
    <property type="match status" value="1"/>
</dbReference>
<keyword evidence="3" id="KW-1185">Reference proteome</keyword>
<dbReference type="AlphaFoldDB" id="A0A6B8W309"/>
<gene>
    <name evidence="2" type="primary">estA</name>
    <name evidence="2" type="ORF">CETAM_13050</name>
</gene>